<dbReference type="PANTHER" id="PTHR45766">
    <property type="entry name" value="DNA ANNEALING HELICASE AND ENDONUCLEASE ZRANB3 FAMILY MEMBER"/>
    <property type="match status" value="1"/>
</dbReference>
<name>A0A5M9ZY14_9BIFI</name>
<comment type="caution">
    <text evidence="7">The sequence shown here is derived from an EMBL/GenBank/DDBJ whole genome shotgun (WGS) entry which is preliminary data.</text>
</comment>
<keyword evidence="3" id="KW-0347">Helicase</keyword>
<evidence type="ECO:0000256" key="1">
    <source>
        <dbReference type="ARBA" id="ARBA00022741"/>
    </source>
</evidence>
<dbReference type="EMBL" id="RZUI01000001">
    <property type="protein sequence ID" value="KAA8832153.1"/>
    <property type="molecule type" value="Genomic_DNA"/>
</dbReference>
<dbReference type="AlphaFoldDB" id="A0A5M9ZY14"/>
<keyword evidence="1" id="KW-0547">Nucleotide-binding</keyword>
<dbReference type="Pfam" id="PF00176">
    <property type="entry name" value="SNF2-rel_dom"/>
    <property type="match status" value="1"/>
</dbReference>
<dbReference type="InterPro" id="IPR000330">
    <property type="entry name" value="SNF2_N"/>
</dbReference>
<dbReference type="SUPFAM" id="SSF52540">
    <property type="entry name" value="P-loop containing nucleoside triphosphate hydrolases"/>
    <property type="match status" value="2"/>
</dbReference>
<protein>
    <submittedName>
        <fullName evidence="7">DUF3883 domain-containing protein</fullName>
    </submittedName>
</protein>
<feature type="domain" description="Helicase C-terminal" evidence="6">
    <location>
        <begin position="505"/>
        <end position="658"/>
    </location>
</feature>
<keyword evidence="4" id="KW-0067">ATP-binding</keyword>
<dbReference type="SMART" id="SM00487">
    <property type="entry name" value="DEXDc"/>
    <property type="match status" value="1"/>
</dbReference>
<dbReference type="Gene3D" id="3.40.50.300">
    <property type="entry name" value="P-loop containing nucleotide triphosphate hydrolases"/>
    <property type="match status" value="1"/>
</dbReference>
<evidence type="ECO:0000313" key="7">
    <source>
        <dbReference type="EMBL" id="KAA8832153.1"/>
    </source>
</evidence>
<proteinExistence type="predicted"/>
<evidence type="ECO:0000256" key="3">
    <source>
        <dbReference type="ARBA" id="ARBA00022806"/>
    </source>
</evidence>
<dbReference type="InterPro" id="IPR024975">
    <property type="entry name" value="NOV_C"/>
</dbReference>
<dbReference type="CDD" id="cd18011">
    <property type="entry name" value="DEXDc_RapA"/>
    <property type="match status" value="1"/>
</dbReference>
<dbReference type="InterPro" id="IPR057342">
    <property type="entry name" value="DEXDc_RapA"/>
</dbReference>
<evidence type="ECO:0000256" key="4">
    <source>
        <dbReference type="ARBA" id="ARBA00022840"/>
    </source>
</evidence>
<dbReference type="RefSeq" id="WP_150380556.1">
    <property type="nucleotide sequence ID" value="NZ_RZUI01000001.1"/>
</dbReference>
<dbReference type="InterPro" id="IPR038718">
    <property type="entry name" value="SNF2-like_sf"/>
</dbReference>
<sequence>MDDMTDTTLSFDDFKQGVAIAGIMPGQSVTVVAATPMGDDAIDLFYTTTDGDTGREIIDSATLARLHIVRKNNAGVRFDADPEEFRLAAEALRIKYAALYDPMAAVYSSNIDPLPHQIRAVYEDMLPKVPLRFLLADDPGAGKTIMAGLYVKEMLLRSAAERVVIVCPGGLAEQWRDELAQKFSLDFEVFDPIMRFPSPSGNPFRDHDRLIIRMDQVSRNSELMEMIGEVRWDIAIVDEAHRMSAHFKNQYGDVDRTSRFRLGETLAATAENLLLMTATPHSGKERDFQLFMSLLDQDRFAGRYRPERHSKTDTKGLMRRMVKEELLTFDGKPLFPPRRAETVAYELSVGEANLYRHVMDYVRSGMNAARLLQADRRRASSIGFALTMLQRRLASSPEAILQSLARRRNRLSELLRHIKEHPESIATVFEPSAHEPTSMADYDDLWEETSENGQGQLELELDQVIDSATAARTKEELAAEIDMLDDLVTEARAVLVSGRDAKWSQLSDILQHHVLDSGTAPQPHKMIVFTEHRDTLTYLERRITSLLGRPEAVVAIHGGLNRNERKAVQEQFVNNPDVRILVATDAAGEGLNLQRADLMVNYDLPWNPNRIEQRFGRIHRIGQNRVCCLWNLVAKNTREGEVYRRLLGKIETMGKAYGGRLFNVLGEGKAFDGKPLRELMIRAIQYGDDPAEQAKLDQVIDSSVQQGLQELINERSAHPEMYPGIDVQEVRELMERARERKLQPGYISAFFLPAFRKLGGTVRLRERNRWELAHVPAIIRKCAQRLDRHHTVADAYERITFESGCVHLDQGGPDALLVVPGTSLLDAVTELIVERYGTALDRGTVFVDRTDTQPDNPTVMVAAEQTIIDMRGSIVSRHFDYLQFAEHDGPMFSSAPPYLDYERPKPEERKAIDMMLESPWLRRDHTAEMLRTVYEQGTKPRLEELQTRKTAENKHVLAQVRSRLGAEIDYWYGECNRLHDDEQQGRHSSHMTSSRAMKRAREMEKRLTQREQELGEDVRLRPKPAVLRGMALIVPERLIAGDDATDSAVRQSRPFARNTEDVDRRAVALAMRTEQLLGRTPTEMPHNNKGYDVRSVDARGYVYFIEVKGRIDLPEADTFTVTANEIAFAQSQGDRHRLALVRVSPNGPEHDVIRYVAHAFDHISPAESTRSFNEQWARYWDRGRELIIGYQG</sequence>
<dbReference type="GO" id="GO:0004386">
    <property type="term" value="F:helicase activity"/>
    <property type="evidence" value="ECO:0007669"/>
    <property type="project" value="UniProtKB-KW"/>
</dbReference>
<dbReference type="SMART" id="SM00490">
    <property type="entry name" value="HELICc"/>
    <property type="match status" value="1"/>
</dbReference>
<dbReference type="Pfam" id="PF13020">
    <property type="entry name" value="NOV_C"/>
    <property type="match status" value="1"/>
</dbReference>
<dbReference type="PANTHER" id="PTHR45766:SF6">
    <property type="entry name" value="SWI_SNF-RELATED MATRIX-ASSOCIATED ACTIN-DEPENDENT REGULATOR OF CHROMATIN SUBFAMILY A-LIKE PROTEIN 1"/>
    <property type="match status" value="1"/>
</dbReference>
<evidence type="ECO:0000259" key="5">
    <source>
        <dbReference type="PROSITE" id="PS51192"/>
    </source>
</evidence>
<gene>
    <name evidence="7" type="ORF">EMO89_01170</name>
</gene>
<dbReference type="CDD" id="cd18793">
    <property type="entry name" value="SF2_C_SNF"/>
    <property type="match status" value="1"/>
</dbReference>
<dbReference type="PROSITE" id="PS51192">
    <property type="entry name" value="HELICASE_ATP_BIND_1"/>
    <property type="match status" value="1"/>
</dbReference>
<evidence type="ECO:0000313" key="8">
    <source>
        <dbReference type="Proteomes" id="UP000412028"/>
    </source>
</evidence>
<dbReference type="Gene3D" id="3.40.50.10810">
    <property type="entry name" value="Tandem AAA-ATPase domain"/>
    <property type="match status" value="1"/>
</dbReference>
<dbReference type="GO" id="GO:0005524">
    <property type="term" value="F:ATP binding"/>
    <property type="evidence" value="ECO:0007669"/>
    <property type="project" value="UniProtKB-KW"/>
</dbReference>
<dbReference type="GO" id="GO:0016787">
    <property type="term" value="F:hydrolase activity"/>
    <property type="evidence" value="ECO:0007669"/>
    <property type="project" value="UniProtKB-KW"/>
</dbReference>
<feature type="domain" description="Helicase ATP-binding" evidence="5">
    <location>
        <begin position="124"/>
        <end position="298"/>
    </location>
</feature>
<dbReference type="InterPro" id="IPR027417">
    <property type="entry name" value="P-loop_NTPase"/>
</dbReference>
<keyword evidence="2" id="KW-0378">Hydrolase</keyword>
<dbReference type="Proteomes" id="UP000412028">
    <property type="component" value="Unassembled WGS sequence"/>
</dbReference>
<dbReference type="InterPro" id="IPR001650">
    <property type="entry name" value="Helicase_C-like"/>
</dbReference>
<organism evidence="7 8">
    <name type="scientific">Bifidobacterium tissieri</name>
    <dbReference type="NCBI Taxonomy" id="1630162"/>
    <lineage>
        <taxon>Bacteria</taxon>
        <taxon>Bacillati</taxon>
        <taxon>Actinomycetota</taxon>
        <taxon>Actinomycetes</taxon>
        <taxon>Bifidobacteriales</taxon>
        <taxon>Bifidobacteriaceae</taxon>
        <taxon>Bifidobacterium</taxon>
    </lineage>
</organism>
<dbReference type="Pfam" id="PF00271">
    <property type="entry name" value="Helicase_C"/>
    <property type="match status" value="1"/>
</dbReference>
<dbReference type="InterPro" id="IPR014001">
    <property type="entry name" value="Helicase_ATP-bd"/>
</dbReference>
<reference evidence="7 8" key="1">
    <citation type="journal article" date="2019" name="Syst. Appl. Microbiol.">
        <title>Characterization of Bifidobacterium species in feaces of the Egyptian fruit bat: Description of B. vespertilionis sp. nov. and B. rousetti sp. nov.</title>
        <authorList>
            <person name="Modesto M."/>
            <person name="Satti M."/>
            <person name="Watanabe K."/>
            <person name="Puglisi E."/>
            <person name="Morelli L."/>
            <person name="Huang C.-H."/>
            <person name="Liou J.-S."/>
            <person name="Miyashita M."/>
            <person name="Tamura T."/>
            <person name="Saito S."/>
            <person name="Mori K."/>
            <person name="Huang L."/>
            <person name="Sciavilla P."/>
            <person name="Sandri C."/>
            <person name="Spiezio C."/>
            <person name="Vitali F."/>
            <person name="Cavalieri D."/>
            <person name="Perpetuini G."/>
            <person name="Tofalo R."/>
            <person name="Bonetti A."/>
            <person name="Arita M."/>
            <person name="Mattarelli P."/>
        </authorList>
    </citation>
    <scope>NUCLEOTIDE SEQUENCE [LARGE SCALE GENOMIC DNA]</scope>
    <source>
        <strain evidence="7 8">RST7</strain>
    </source>
</reference>
<dbReference type="OrthoDB" id="9814088at2"/>
<evidence type="ECO:0000256" key="2">
    <source>
        <dbReference type="ARBA" id="ARBA00022801"/>
    </source>
</evidence>
<dbReference type="InterPro" id="IPR049730">
    <property type="entry name" value="SNF2/RAD54-like_C"/>
</dbReference>
<accession>A0A5M9ZY14</accession>
<evidence type="ECO:0000259" key="6">
    <source>
        <dbReference type="PROSITE" id="PS51194"/>
    </source>
</evidence>
<dbReference type="PROSITE" id="PS51194">
    <property type="entry name" value="HELICASE_CTER"/>
    <property type="match status" value="1"/>
</dbReference>